<dbReference type="InterPro" id="IPR039426">
    <property type="entry name" value="TonB-dep_rcpt-like"/>
</dbReference>
<feature type="signal peptide" evidence="10">
    <location>
        <begin position="1"/>
        <end position="21"/>
    </location>
</feature>
<comment type="subcellular location">
    <subcellularLocation>
        <location evidence="1 8">Cell outer membrane</location>
        <topology evidence="1 8">Multi-pass membrane protein</topology>
    </subcellularLocation>
</comment>
<evidence type="ECO:0000256" key="3">
    <source>
        <dbReference type="ARBA" id="ARBA00022452"/>
    </source>
</evidence>
<reference evidence="13 14" key="1">
    <citation type="journal article" date="2014" name="Genome Announc.">
        <title>Draft Genome Sequence of the Carrageenan-Degrading Bacterium Cellulophaga sp. Strain KL-A, Isolated from Decaying Marine Algae.</title>
        <authorList>
            <person name="Shan D."/>
            <person name="Ying J."/>
            <person name="Li X."/>
            <person name="Gao Z."/>
            <person name="Wei G."/>
            <person name="Shao Z."/>
        </authorList>
    </citation>
    <scope>NUCLEOTIDE SEQUENCE [LARGE SCALE GENOMIC DNA]</scope>
    <source>
        <strain evidence="13 14">KL-A</strain>
    </source>
</reference>
<evidence type="ECO:0000256" key="4">
    <source>
        <dbReference type="ARBA" id="ARBA00022692"/>
    </source>
</evidence>
<protein>
    <submittedName>
        <fullName evidence="13">TonB-dependent receptor</fullName>
    </submittedName>
</protein>
<comment type="similarity">
    <text evidence="8 9">Belongs to the TonB-dependent receptor family.</text>
</comment>
<keyword evidence="5 9" id="KW-0798">TonB box</keyword>
<keyword evidence="6 8" id="KW-0472">Membrane</keyword>
<dbReference type="Gene3D" id="2.170.130.10">
    <property type="entry name" value="TonB-dependent receptor, plug domain"/>
    <property type="match status" value="1"/>
</dbReference>
<evidence type="ECO:0000256" key="10">
    <source>
        <dbReference type="SAM" id="SignalP"/>
    </source>
</evidence>
<name>A0ABN0RQ95_9FLAO</name>
<dbReference type="InterPro" id="IPR012910">
    <property type="entry name" value="Plug_dom"/>
</dbReference>
<feature type="chain" id="PRO_5045550785" evidence="10">
    <location>
        <begin position="22"/>
        <end position="807"/>
    </location>
</feature>
<dbReference type="PROSITE" id="PS52016">
    <property type="entry name" value="TONB_DEPENDENT_REC_3"/>
    <property type="match status" value="1"/>
</dbReference>
<sequence length="807" mass="91046">MKLKDFKIVLLLIFCNASLYAQYKVSGTVTSKENNVPIGGVEIYNKAKGKVSVTNNKGYYEFITDEKQLEIVFFSYEYNIEEEIVNVVGNTVLNKQLSAVEIELTEVEVVARKAQIFNLKRLEDVVGTSIYAGKKTEVVLVSESVANLASNNARQIYSQVVGLNIFQNDDAGLQLNIGGRGLDPNRTSNFNTRQNGYDISADVLGYPESYYTPPAEALEEIQIIRGAASLQYGTQFGGLVNFVTKKPNSTKEIEVLTRNTVGSNNLYTNYTSVSGTKNKFSYYASFNFKQGDGFRPNSYFNSKNAFMHLGYQLSTKTKVEAEVTYLNYLAQQAGGLTDNMFNENPYQSNRARNWFKVNWLLYNIKFKHNFTENTSLLFNFFGLNASRDALGFRTNRVNQVDTNEERDLITGDFKNFGFEAKLLDKYTFFGKKATYLIGTKFYKANNTSIQGPGSNSSDANFSSAINDYPNYPSQSNYKNPNLNIAFFGENIFYLKDNWSLTPGLRVEYIKTESDGFFKKINTDAAGNVILNETVESNDSNERSFILFGLGTSYKPNKFLEIYGNASQNYRSVTFSDLNIVNPSFRIGDLSDEKGYTLDLGFRGNYKNYISYDAGVFGLFYNDRIGLVTKALDDGSVVQERTNVGDARIIGVESLVDFNLKKVFKINSSFSFNYFINTSFINSEYTQSQQNGIVGNKVEFVPDFNLKTGVKFGWKNMLTSIQYTSLTQQYTDATNSKEPSLSGVNGVIPKYNVLDFSMSYRYKFLKLETGVNNLLDEEYFTRRATGYPGPGIIPSANRNYYATLEIKF</sequence>
<dbReference type="Pfam" id="PF07715">
    <property type="entry name" value="Plug"/>
    <property type="match status" value="1"/>
</dbReference>
<feature type="domain" description="TonB-dependent receptor-like beta-barrel" evidence="11">
    <location>
        <begin position="313"/>
        <end position="773"/>
    </location>
</feature>
<gene>
    <name evidence="13" type="ORF">KLA_05537</name>
</gene>
<dbReference type="InterPro" id="IPR000531">
    <property type="entry name" value="Beta-barrel_TonB"/>
</dbReference>
<dbReference type="InterPro" id="IPR008969">
    <property type="entry name" value="CarboxyPept-like_regulatory"/>
</dbReference>
<keyword evidence="2 8" id="KW-0813">Transport</keyword>
<feature type="domain" description="TonB-dependent receptor plug" evidence="12">
    <location>
        <begin position="140"/>
        <end position="235"/>
    </location>
</feature>
<evidence type="ECO:0000256" key="6">
    <source>
        <dbReference type="ARBA" id="ARBA00023136"/>
    </source>
</evidence>
<evidence type="ECO:0000256" key="8">
    <source>
        <dbReference type="PROSITE-ProRule" id="PRU01360"/>
    </source>
</evidence>
<evidence type="ECO:0000256" key="9">
    <source>
        <dbReference type="RuleBase" id="RU003357"/>
    </source>
</evidence>
<accession>A0ABN0RQ95</accession>
<keyword evidence="10" id="KW-0732">Signal</keyword>
<dbReference type="Proteomes" id="UP000019275">
    <property type="component" value="Unassembled WGS sequence"/>
</dbReference>
<comment type="caution">
    <text evidence="13">The sequence shown here is derived from an EMBL/GenBank/DDBJ whole genome shotgun (WGS) entry which is preliminary data.</text>
</comment>
<dbReference type="PANTHER" id="PTHR30442">
    <property type="entry name" value="IRON III DICITRATE TRANSPORT PROTEIN FECA"/>
    <property type="match status" value="1"/>
</dbReference>
<evidence type="ECO:0000256" key="2">
    <source>
        <dbReference type="ARBA" id="ARBA00022448"/>
    </source>
</evidence>
<dbReference type="RefSeq" id="WP_034644515.1">
    <property type="nucleotide sequence ID" value="NZ_ARZX01000005.1"/>
</dbReference>
<evidence type="ECO:0000313" key="13">
    <source>
        <dbReference type="EMBL" id="EWH14107.1"/>
    </source>
</evidence>
<proteinExistence type="inferred from homology"/>
<evidence type="ECO:0000256" key="5">
    <source>
        <dbReference type="ARBA" id="ARBA00023077"/>
    </source>
</evidence>
<keyword evidence="7 8" id="KW-0998">Cell outer membrane</keyword>
<keyword evidence="3 8" id="KW-1134">Transmembrane beta strand</keyword>
<keyword evidence="4 8" id="KW-0812">Transmembrane</keyword>
<evidence type="ECO:0000256" key="1">
    <source>
        <dbReference type="ARBA" id="ARBA00004571"/>
    </source>
</evidence>
<dbReference type="EMBL" id="ARZX01000005">
    <property type="protein sequence ID" value="EWH14107.1"/>
    <property type="molecule type" value="Genomic_DNA"/>
</dbReference>
<keyword evidence="14" id="KW-1185">Reference proteome</keyword>
<organism evidence="13 14">
    <name type="scientific">Cellulophaga geojensis KL-A</name>
    <dbReference type="NCBI Taxonomy" id="1328323"/>
    <lineage>
        <taxon>Bacteria</taxon>
        <taxon>Pseudomonadati</taxon>
        <taxon>Bacteroidota</taxon>
        <taxon>Flavobacteriia</taxon>
        <taxon>Flavobacteriales</taxon>
        <taxon>Flavobacteriaceae</taxon>
        <taxon>Cellulophaga</taxon>
    </lineage>
</organism>
<dbReference type="InterPro" id="IPR037066">
    <property type="entry name" value="Plug_dom_sf"/>
</dbReference>
<evidence type="ECO:0000259" key="12">
    <source>
        <dbReference type="Pfam" id="PF07715"/>
    </source>
</evidence>
<dbReference type="InterPro" id="IPR036942">
    <property type="entry name" value="Beta-barrel_TonB_sf"/>
</dbReference>
<dbReference type="Gene3D" id="2.40.170.20">
    <property type="entry name" value="TonB-dependent receptor, beta-barrel domain"/>
    <property type="match status" value="1"/>
</dbReference>
<dbReference type="PANTHER" id="PTHR30442:SF0">
    <property type="entry name" value="FE(3+) DICITRATE TRANSPORT PROTEIN FECA"/>
    <property type="match status" value="1"/>
</dbReference>
<evidence type="ECO:0000256" key="7">
    <source>
        <dbReference type="ARBA" id="ARBA00023237"/>
    </source>
</evidence>
<dbReference type="SUPFAM" id="SSF56935">
    <property type="entry name" value="Porins"/>
    <property type="match status" value="1"/>
</dbReference>
<dbReference type="Pfam" id="PF13715">
    <property type="entry name" value="CarbopepD_reg_2"/>
    <property type="match status" value="1"/>
</dbReference>
<evidence type="ECO:0000313" key="14">
    <source>
        <dbReference type="Proteomes" id="UP000019275"/>
    </source>
</evidence>
<keyword evidence="13" id="KW-0675">Receptor</keyword>
<dbReference type="SUPFAM" id="SSF49464">
    <property type="entry name" value="Carboxypeptidase regulatory domain-like"/>
    <property type="match status" value="1"/>
</dbReference>
<dbReference type="Pfam" id="PF00593">
    <property type="entry name" value="TonB_dep_Rec_b-barrel"/>
    <property type="match status" value="1"/>
</dbReference>
<evidence type="ECO:0000259" key="11">
    <source>
        <dbReference type="Pfam" id="PF00593"/>
    </source>
</evidence>